<sequence length="122" mass="14514">MKKMHTEQLLENYLFDINILDNLYITLNKNKIDINVKNYKQYTIDVREIDYTKYSIITYQVGKNTILTILEHETIIENIEYETISTTQFLIKSEKALHNLKINDLTKYIDFKVADLVIGYLD</sequence>
<dbReference type="EMBL" id="FZNX01000005">
    <property type="protein sequence ID" value="SNR75474.1"/>
    <property type="molecule type" value="Genomic_DNA"/>
</dbReference>
<proteinExistence type="predicted"/>
<reference evidence="2" key="1">
    <citation type="submission" date="2017-06" db="EMBL/GenBank/DDBJ databases">
        <authorList>
            <person name="Varghese N."/>
            <person name="Submissions S."/>
        </authorList>
    </citation>
    <scope>NUCLEOTIDE SEQUENCE [LARGE SCALE GENOMIC DNA]</scope>
    <source>
        <strain evidence="2">DSM 27993</strain>
    </source>
</reference>
<evidence type="ECO:0000313" key="1">
    <source>
        <dbReference type="EMBL" id="SNR75474.1"/>
    </source>
</evidence>
<protein>
    <submittedName>
        <fullName evidence="1">Uncharacterized protein</fullName>
    </submittedName>
</protein>
<name>A0A238YXU9_9FLAO</name>
<evidence type="ECO:0000313" key="2">
    <source>
        <dbReference type="Proteomes" id="UP000198412"/>
    </source>
</evidence>
<dbReference type="RefSeq" id="WP_089379152.1">
    <property type="nucleotide sequence ID" value="NZ_FZNX01000005.1"/>
</dbReference>
<accession>A0A238YXU9</accession>
<gene>
    <name evidence="1" type="ORF">SAMN04488111_2886</name>
</gene>
<dbReference type="Proteomes" id="UP000198412">
    <property type="component" value="Unassembled WGS sequence"/>
</dbReference>
<organism evidence="1 2">
    <name type="scientific">Lutibacter flavus</name>
    <dbReference type="NCBI Taxonomy" id="691689"/>
    <lineage>
        <taxon>Bacteria</taxon>
        <taxon>Pseudomonadati</taxon>
        <taxon>Bacteroidota</taxon>
        <taxon>Flavobacteriia</taxon>
        <taxon>Flavobacteriales</taxon>
        <taxon>Flavobacteriaceae</taxon>
        <taxon>Lutibacter</taxon>
    </lineage>
</organism>
<keyword evidence="2" id="KW-1185">Reference proteome</keyword>
<dbReference type="AlphaFoldDB" id="A0A238YXU9"/>